<comment type="caution">
    <text evidence="1">The sequence shown here is derived from an EMBL/GenBank/DDBJ whole genome shotgun (WGS) entry which is preliminary data.</text>
</comment>
<proteinExistence type="predicted"/>
<evidence type="ECO:0000313" key="1">
    <source>
        <dbReference type="EMBL" id="KAJ1364513.1"/>
    </source>
</evidence>
<evidence type="ECO:0000313" key="2">
    <source>
        <dbReference type="Proteomes" id="UP001196413"/>
    </source>
</evidence>
<reference evidence="1" key="1">
    <citation type="submission" date="2021-06" db="EMBL/GenBank/DDBJ databases">
        <title>Parelaphostrongylus tenuis whole genome reference sequence.</title>
        <authorList>
            <person name="Garwood T.J."/>
            <person name="Larsen P.A."/>
            <person name="Fountain-Jones N.M."/>
            <person name="Garbe J.R."/>
            <person name="Macchietto M.G."/>
            <person name="Kania S.A."/>
            <person name="Gerhold R.W."/>
            <person name="Richards J.E."/>
            <person name="Wolf T.M."/>
        </authorList>
    </citation>
    <scope>NUCLEOTIDE SEQUENCE</scope>
    <source>
        <strain evidence="1">MNPRO001-30</strain>
        <tissue evidence="1">Meninges</tissue>
    </source>
</reference>
<keyword evidence="2" id="KW-1185">Reference proteome</keyword>
<dbReference type="Proteomes" id="UP001196413">
    <property type="component" value="Unassembled WGS sequence"/>
</dbReference>
<gene>
    <name evidence="1" type="ORF">KIN20_024634</name>
</gene>
<protein>
    <submittedName>
        <fullName evidence="1">Uncharacterized protein</fullName>
    </submittedName>
</protein>
<organism evidence="1 2">
    <name type="scientific">Parelaphostrongylus tenuis</name>
    <name type="common">Meningeal worm</name>
    <dbReference type="NCBI Taxonomy" id="148309"/>
    <lineage>
        <taxon>Eukaryota</taxon>
        <taxon>Metazoa</taxon>
        <taxon>Ecdysozoa</taxon>
        <taxon>Nematoda</taxon>
        <taxon>Chromadorea</taxon>
        <taxon>Rhabditida</taxon>
        <taxon>Rhabditina</taxon>
        <taxon>Rhabditomorpha</taxon>
        <taxon>Strongyloidea</taxon>
        <taxon>Metastrongylidae</taxon>
        <taxon>Parelaphostrongylus</taxon>
    </lineage>
</organism>
<accession>A0AAD5QTS3</accession>
<dbReference type="AlphaFoldDB" id="A0AAD5QTS3"/>
<sequence>MGYTYHAERALCERRSVTCEELISAADDQSTTFMRVLRDSHNSEIRLQKFSRDSPDAQLSFYDSSSQYVARWRVPKM</sequence>
<name>A0AAD5QTS3_PARTN</name>
<dbReference type="EMBL" id="JAHQIW010004999">
    <property type="protein sequence ID" value="KAJ1364513.1"/>
    <property type="molecule type" value="Genomic_DNA"/>
</dbReference>